<dbReference type="PROSITE" id="PS51257">
    <property type="entry name" value="PROKAR_LIPOPROTEIN"/>
    <property type="match status" value="1"/>
</dbReference>
<dbReference type="EMBL" id="MGEQ01000003">
    <property type="protein sequence ID" value="OGL86929.1"/>
    <property type="molecule type" value="Genomic_DNA"/>
</dbReference>
<evidence type="ECO:0000313" key="1">
    <source>
        <dbReference type="EMBL" id="OGL86929.1"/>
    </source>
</evidence>
<evidence type="ECO:0008006" key="3">
    <source>
        <dbReference type="Google" id="ProtNLM"/>
    </source>
</evidence>
<sequence>MLRFILLTIGCVTLLGCELKPEQISCVSGSTEVLSGLCDDGNGIAYFSYGNETISSDESLQKLIRYRRAWTDKFPNKEIFAVNMTSYSRARDVCIIWYKFREAR</sequence>
<dbReference type="Proteomes" id="UP000176593">
    <property type="component" value="Unassembled WGS sequence"/>
</dbReference>
<comment type="caution">
    <text evidence="1">The sequence shown here is derived from an EMBL/GenBank/DDBJ whole genome shotgun (WGS) entry which is preliminary data.</text>
</comment>
<reference evidence="1 2" key="1">
    <citation type="journal article" date="2016" name="Nat. Commun.">
        <title>Thousands of microbial genomes shed light on interconnected biogeochemical processes in an aquifer system.</title>
        <authorList>
            <person name="Anantharaman K."/>
            <person name="Brown C.T."/>
            <person name="Hug L.A."/>
            <person name="Sharon I."/>
            <person name="Castelle C.J."/>
            <person name="Probst A.J."/>
            <person name="Thomas B.C."/>
            <person name="Singh A."/>
            <person name="Wilkins M.J."/>
            <person name="Karaoz U."/>
            <person name="Brodie E.L."/>
            <person name="Williams K.H."/>
            <person name="Hubbard S.S."/>
            <person name="Banfield J.F."/>
        </authorList>
    </citation>
    <scope>NUCLEOTIDE SEQUENCE [LARGE SCALE GENOMIC DNA]</scope>
</reference>
<dbReference type="AlphaFoldDB" id="A0A1F7V8U7"/>
<gene>
    <name evidence="1" type="ORF">A3I41_03170</name>
</gene>
<evidence type="ECO:0000313" key="2">
    <source>
        <dbReference type="Proteomes" id="UP000176593"/>
    </source>
</evidence>
<protein>
    <recommendedName>
        <fullName evidence="3">Lipoprotein</fullName>
    </recommendedName>
</protein>
<name>A0A1F7V8U7_9BACT</name>
<proteinExistence type="predicted"/>
<accession>A0A1F7V8U7</accession>
<organism evidence="1 2">
    <name type="scientific">Candidatus Uhrbacteria bacterium RIFCSPLOWO2_02_FULL_48_18</name>
    <dbReference type="NCBI Taxonomy" id="1802408"/>
    <lineage>
        <taxon>Bacteria</taxon>
        <taxon>Candidatus Uhriibacteriota</taxon>
    </lineage>
</organism>